<sequence length="307" mass="33739">MSSSERAAALPQWTRATSTWRDALLVTWAVARRDRFALAGLVIYGVLLVVALAAPVVAPYNPQDLNYRPDGEVAADEVPSLPHWLGTTNLGRDIFSQVLFGARAALVVGFVAAFGVVVLGTLVGLFAGYYSGWVDTLLMRLADVAFGIPFLPMAIVLVAFLGPSIWNTVLVMILLLWRDTGRVIRAQVLSLRTRSYVEAARVLGASHLRTMFVHIAPNVLPLSFLYGSLAVGWAILTEATISFLGFGDPNVISWGFMLQDAYNSQAMARHAFYWFVPPGLCIMLAVMAGFFIGRGYEELLFPRLRRR</sequence>
<reference evidence="9 10" key="1">
    <citation type="journal article" date="2019" name="Nat. Microbiol.">
        <title>Mediterranean grassland soil C-N compound turnover is dependent on rainfall and depth, and is mediated by genomically divergent microorganisms.</title>
        <authorList>
            <person name="Diamond S."/>
            <person name="Andeer P.F."/>
            <person name="Li Z."/>
            <person name="Crits-Christoph A."/>
            <person name="Burstein D."/>
            <person name="Anantharaman K."/>
            <person name="Lane K.R."/>
            <person name="Thomas B.C."/>
            <person name="Pan C."/>
            <person name="Northen T.R."/>
            <person name="Banfield J.F."/>
        </authorList>
    </citation>
    <scope>NUCLEOTIDE SEQUENCE [LARGE SCALE GENOMIC DNA]</scope>
    <source>
        <strain evidence="9">NP_8</strain>
    </source>
</reference>
<feature type="transmembrane region" description="Helical" evidence="7">
    <location>
        <begin position="104"/>
        <end position="130"/>
    </location>
</feature>
<evidence type="ECO:0000259" key="8">
    <source>
        <dbReference type="PROSITE" id="PS50928"/>
    </source>
</evidence>
<evidence type="ECO:0000256" key="7">
    <source>
        <dbReference type="RuleBase" id="RU363032"/>
    </source>
</evidence>
<dbReference type="Pfam" id="PF00528">
    <property type="entry name" value="BPD_transp_1"/>
    <property type="match status" value="1"/>
</dbReference>
<feature type="domain" description="ABC transmembrane type-1" evidence="8">
    <location>
        <begin position="102"/>
        <end position="293"/>
    </location>
</feature>
<keyword evidence="6 7" id="KW-0472">Membrane</keyword>
<evidence type="ECO:0000256" key="5">
    <source>
        <dbReference type="ARBA" id="ARBA00022989"/>
    </source>
</evidence>
<gene>
    <name evidence="9" type="ORF">E6H05_05965</name>
</gene>
<dbReference type="Gene3D" id="1.10.3720.10">
    <property type="entry name" value="MetI-like"/>
    <property type="match status" value="1"/>
</dbReference>
<dbReference type="InterPro" id="IPR025966">
    <property type="entry name" value="OppC_N"/>
</dbReference>
<keyword evidence="5 7" id="KW-1133">Transmembrane helix</keyword>
<feature type="transmembrane region" description="Helical" evidence="7">
    <location>
        <begin position="36"/>
        <end position="58"/>
    </location>
</feature>
<evidence type="ECO:0000256" key="6">
    <source>
        <dbReference type="ARBA" id="ARBA00023136"/>
    </source>
</evidence>
<feature type="transmembrane region" description="Helical" evidence="7">
    <location>
        <begin position="150"/>
        <end position="177"/>
    </location>
</feature>
<evidence type="ECO:0000256" key="3">
    <source>
        <dbReference type="ARBA" id="ARBA00022475"/>
    </source>
</evidence>
<keyword evidence="4 7" id="KW-0812">Transmembrane</keyword>
<dbReference type="CDD" id="cd06261">
    <property type="entry name" value="TM_PBP2"/>
    <property type="match status" value="1"/>
</dbReference>
<comment type="caution">
    <text evidence="9">The sequence shown here is derived from an EMBL/GenBank/DDBJ whole genome shotgun (WGS) entry which is preliminary data.</text>
</comment>
<evidence type="ECO:0000256" key="1">
    <source>
        <dbReference type="ARBA" id="ARBA00004651"/>
    </source>
</evidence>
<dbReference type="InterPro" id="IPR050366">
    <property type="entry name" value="BP-dependent_transpt_permease"/>
</dbReference>
<evidence type="ECO:0000313" key="10">
    <source>
        <dbReference type="Proteomes" id="UP000318834"/>
    </source>
</evidence>
<proteinExistence type="inferred from homology"/>
<organism evidence="9 10">
    <name type="scientific">Candidatus Segetimicrobium genomatis</name>
    <dbReference type="NCBI Taxonomy" id="2569760"/>
    <lineage>
        <taxon>Bacteria</taxon>
        <taxon>Bacillati</taxon>
        <taxon>Candidatus Sysuimicrobiota</taxon>
        <taxon>Candidatus Sysuimicrobiia</taxon>
        <taxon>Candidatus Sysuimicrobiales</taxon>
        <taxon>Candidatus Segetimicrobiaceae</taxon>
        <taxon>Candidatus Segetimicrobium</taxon>
    </lineage>
</organism>
<evidence type="ECO:0000256" key="4">
    <source>
        <dbReference type="ARBA" id="ARBA00022692"/>
    </source>
</evidence>
<dbReference type="Pfam" id="PF12911">
    <property type="entry name" value="OppC_N"/>
    <property type="match status" value="1"/>
</dbReference>
<dbReference type="PROSITE" id="PS50928">
    <property type="entry name" value="ABC_TM1"/>
    <property type="match status" value="1"/>
</dbReference>
<dbReference type="PANTHER" id="PTHR43386">
    <property type="entry name" value="OLIGOPEPTIDE TRANSPORT SYSTEM PERMEASE PROTEIN APPC"/>
    <property type="match status" value="1"/>
</dbReference>
<dbReference type="AlphaFoldDB" id="A0A537IWW8"/>
<keyword evidence="2 7" id="KW-0813">Transport</keyword>
<dbReference type="SUPFAM" id="SSF161098">
    <property type="entry name" value="MetI-like"/>
    <property type="match status" value="1"/>
</dbReference>
<accession>A0A537IWW8</accession>
<protein>
    <submittedName>
        <fullName evidence="9">ABC transporter permease</fullName>
    </submittedName>
</protein>
<evidence type="ECO:0000256" key="2">
    <source>
        <dbReference type="ARBA" id="ARBA00022448"/>
    </source>
</evidence>
<comment type="similarity">
    <text evidence="7">Belongs to the binding-protein-dependent transport system permease family.</text>
</comment>
<dbReference type="GO" id="GO:0055085">
    <property type="term" value="P:transmembrane transport"/>
    <property type="evidence" value="ECO:0007669"/>
    <property type="project" value="InterPro"/>
</dbReference>
<dbReference type="PANTHER" id="PTHR43386:SF1">
    <property type="entry name" value="D,D-DIPEPTIDE TRANSPORT SYSTEM PERMEASE PROTEIN DDPC-RELATED"/>
    <property type="match status" value="1"/>
</dbReference>
<comment type="subcellular location">
    <subcellularLocation>
        <location evidence="1 7">Cell membrane</location>
        <topology evidence="1 7">Multi-pass membrane protein</topology>
    </subcellularLocation>
</comment>
<dbReference type="InterPro" id="IPR035906">
    <property type="entry name" value="MetI-like_sf"/>
</dbReference>
<dbReference type="Proteomes" id="UP000318834">
    <property type="component" value="Unassembled WGS sequence"/>
</dbReference>
<evidence type="ECO:0000313" key="9">
    <source>
        <dbReference type="EMBL" id="TMI75765.1"/>
    </source>
</evidence>
<dbReference type="InterPro" id="IPR000515">
    <property type="entry name" value="MetI-like"/>
</dbReference>
<keyword evidence="3" id="KW-1003">Cell membrane</keyword>
<feature type="transmembrane region" description="Helical" evidence="7">
    <location>
        <begin position="215"/>
        <end position="236"/>
    </location>
</feature>
<feature type="transmembrane region" description="Helical" evidence="7">
    <location>
        <begin position="272"/>
        <end position="296"/>
    </location>
</feature>
<dbReference type="GO" id="GO:0005886">
    <property type="term" value="C:plasma membrane"/>
    <property type="evidence" value="ECO:0007669"/>
    <property type="project" value="UniProtKB-SubCell"/>
</dbReference>
<dbReference type="EMBL" id="VBAP01000040">
    <property type="protein sequence ID" value="TMI75765.1"/>
    <property type="molecule type" value="Genomic_DNA"/>
</dbReference>
<name>A0A537IWW8_9BACT</name>